<dbReference type="PROSITE" id="PS51257">
    <property type="entry name" value="PROKAR_LIPOPROTEIN"/>
    <property type="match status" value="1"/>
</dbReference>
<feature type="domain" description="VWFA" evidence="1">
    <location>
        <begin position="167"/>
        <end position="345"/>
    </location>
</feature>
<proteinExistence type="predicted"/>
<dbReference type="InterPro" id="IPR002035">
    <property type="entry name" value="VWF_A"/>
</dbReference>
<dbReference type="PROSITE" id="PS50234">
    <property type="entry name" value="VWFA"/>
    <property type="match status" value="1"/>
</dbReference>
<dbReference type="SUPFAM" id="SSF53300">
    <property type="entry name" value="vWA-like"/>
    <property type="match status" value="1"/>
</dbReference>
<dbReference type="InterPro" id="IPR051266">
    <property type="entry name" value="CLCR"/>
</dbReference>
<dbReference type="EMBL" id="JBHULE010000035">
    <property type="protein sequence ID" value="MFD2564920.1"/>
    <property type="molecule type" value="Genomic_DNA"/>
</dbReference>
<accession>A0ABW5LJE3</accession>
<dbReference type="RefSeq" id="WP_378294771.1">
    <property type="nucleotide sequence ID" value="NZ_JBHULE010000035.1"/>
</dbReference>
<dbReference type="InterPro" id="IPR021908">
    <property type="entry name" value="YfbK_C"/>
</dbReference>
<gene>
    <name evidence="2" type="ORF">ACFSR1_19745</name>
</gene>
<dbReference type="Proteomes" id="UP001597319">
    <property type="component" value="Unassembled WGS sequence"/>
</dbReference>
<dbReference type="Gene3D" id="3.40.50.410">
    <property type="entry name" value="von Willebrand factor, type A domain"/>
    <property type="match status" value="1"/>
</dbReference>
<evidence type="ECO:0000313" key="3">
    <source>
        <dbReference type="Proteomes" id="UP001597319"/>
    </source>
</evidence>
<dbReference type="SMART" id="SM00327">
    <property type="entry name" value="VWA"/>
    <property type="match status" value="1"/>
</dbReference>
<sequence>MKTKTIKKIGFILLGLFFLVISSCNQYATRKYNVHESIVLEESVDFTQGFENLKDSNENDEAYKEIIENTFKRVSLAPLSTFSIDVDKASYSNIRRMINNGQEIPADAVKIEEMINYFKYDYQQPVDKHPFAIHTESGSTPWNEETQLVKIGIKGKEIPAESFPASNLVFLIDVSGSMNDMNKLPLLQKAFKLLVSQLRAKDKVSIVVYAGAAGVVLKPTSGKNKEKIIEALDDLQAGGSTAGGEGIKLAYKIAEEHFIKNGNNRVILATDGDFNVGVSSDAGMKELIEEKRESGVFLTCLGFGMGNYKDSKLETLADTGNGNHAYIDTMQEAQRVLGTEFGGTLYTIAKDVKIQVEFNPAKVQAYRLIGYENRLLNDEDFIDDTKDAGELGSGHTVTALYEVIPTGVQSTYLKEVSDLKYSEKNEGVEKAKYGDELLTVKFRYKKPKEDQSMEMVHIHKTDTEKQISNDFQFAASVAWYGMKLRNSQYIQNQSIEDIIKLAKNSRGNDEQGYRAEFVRLMSSYEKVE</sequence>
<dbReference type="InterPro" id="IPR022156">
    <property type="entry name" value="Uncharacterised_YfbK_N"/>
</dbReference>
<reference evidence="3" key="1">
    <citation type="journal article" date="2019" name="Int. J. Syst. Evol. Microbiol.">
        <title>The Global Catalogue of Microorganisms (GCM) 10K type strain sequencing project: providing services to taxonomists for standard genome sequencing and annotation.</title>
        <authorList>
            <consortium name="The Broad Institute Genomics Platform"/>
            <consortium name="The Broad Institute Genome Sequencing Center for Infectious Disease"/>
            <person name="Wu L."/>
            <person name="Ma J."/>
        </authorList>
    </citation>
    <scope>NUCLEOTIDE SEQUENCE [LARGE SCALE GENOMIC DNA]</scope>
    <source>
        <strain evidence="3">KCTC 52274</strain>
    </source>
</reference>
<dbReference type="PANTHER" id="PTHR10579">
    <property type="entry name" value="CALCIUM-ACTIVATED CHLORIDE CHANNEL REGULATOR"/>
    <property type="match status" value="1"/>
</dbReference>
<protein>
    <submittedName>
        <fullName evidence="2">von Willebrand factor type A domain-containing protein</fullName>
    </submittedName>
</protein>
<evidence type="ECO:0000259" key="1">
    <source>
        <dbReference type="PROSITE" id="PS50234"/>
    </source>
</evidence>
<comment type="caution">
    <text evidence="2">The sequence shown here is derived from an EMBL/GenBank/DDBJ whole genome shotgun (WGS) entry which is preliminary data.</text>
</comment>
<dbReference type="Pfam" id="PF12450">
    <property type="entry name" value="vWF_A"/>
    <property type="match status" value="1"/>
</dbReference>
<evidence type="ECO:0000313" key="2">
    <source>
        <dbReference type="EMBL" id="MFD2564920.1"/>
    </source>
</evidence>
<organism evidence="2 3">
    <name type="scientific">Aquimarina rubra</name>
    <dbReference type="NCBI Taxonomy" id="1920033"/>
    <lineage>
        <taxon>Bacteria</taxon>
        <taxon>Pseudomonadati</taxon>
        <taxon>Bacteroidota</taxon>
        <taxon>Flavobacteriia</taxon>
        <taxon>Flavobacteriales</taxon>
        <taxon>Flavobacteriaceae</taxon>
        <taxon>Aquimarina</taxon>
    </lineage>
</organism>
<dbReference type="InterPro" id="IPR036465">
    <property type="entry name" value="vWFA_dom_sf"/>
</dbReference>
<dbReference type="PANTHER" id="PTHR10579:SF43">
    <property type="entry name" value="ZINC FINGER (C3HC4-TYPE RING FINGER) FAMILY PROTEIN"/>
    <property type="match status" value="1"/>
</dbReference>
<name>A0ABW5LJE3_9FLAO</name>
<dbReference type="Pfam" id="PF00092">
    <property type="entry name" value="VWA"/>
    <property type="match status" value="1"/>
</dbReference>
<keyword evidence="3" id="KW-1185">Reference proteome</keyword>
<dbReference type="Pfam" id="PF12034">
    <property type="entry name" value="YfbK_C"/>
    <property type="match status" value="1"/>
</dbReference>
<dbReference type="CDD" id="cd01465">
    <property type="entry name" value="vWA_subgroup"/>
    <property type="match status" value="1"/>
</dbReference>